<dbReference type="InterPro" id="IPR050490">
    <property type="entry name" value="Bact_solute-bd_prot1"/>
</dbReference>
<evidence type="ECO:0000313" key="2">
    <source>
        <dbReference type="Proteomes" id="UP000199323"/>
    </source>
</evidence>
<dbReference type="AlphaFoldDB" id="A0A1I2L9J4"/>
<organism evidence="1 2">
    <name type="scientific">Actinacidiphila alni</name>
    <dbReference type="NCBI Taxonomy" id="380248"/>
    <lineage>
        <taxon>Bacteria</taxon>
        <taxon>Bacillati</taxon>
        <taxon>Actinomycetota</taxon>
        <taxon>Actinomycetes</taxon>
        <taxon>Kitasatosporales</taxon>
        <taxon>Streptomycetaceae</taxon>
        <taxon>Actinacidiphila</taxon>
    </lineage>
</organism>
<dbReference type="EMBL" id="FONG01000027">
    <property type="protein sequence ID" value="SFF75653.1"/>
    <property type="molecule type" value="Genomic_DNA"/>
</dbReference>
<reference evidence="1 2" key="1">
    <citation type="submission" date="2016-10" db="EMBL/GenBank/DDBJ databases">
        <authorList>
            <person name="de Groot N.N."/>
        </authorList>
    </citation>
    <scope>NUCLEOTIDE SEQUENCE [LARGE SCALE GENOMIC DNA]</scope>
    <source>
        <strain evidence="1 2">CGMCC 4.3510</strain>
    </source>
</reference>
<proteinExistence type="predicted"/>
<dbReference type="STRING" id="380248.SAMN05216251_12781"/>
<dbReference type="PANTHER" id="PTHR43649:SF12">
    <property type="entry name" value="DIACETYLCHITOBIOSE BINDING PROTEIN DASA"/>
    <property type="match status" value="1"/>
</dbReference>
<dbReference type="PANTHER" id="PTHR43649">
    <property type="entry name" value="ARABINOSE-BINDING PROTEIN-RELATED"/>
    <property type="match status" value="1"/>
</dbReference>
<keyword evidence="2" id="KW-1185">Reference proteome</keyword>
<dbReference type="Pfam" id="PF01547">
    <property type="entry name" value="SBP_bac_1"/>
    <property type="match status" value="1"/>
</dbReference>
<dbReference type="InterPro" id="IPR006311">
    <property type="entry name" value="TAT_signal"/>
</dbReference>
<evidence type="ECO:0000313" key="1">
    <source>
        <dbReference type="EMBL" id="SFF75653.1"/>
    </source>
</evidence>
<sequence>MSATDPSRTLLTRRGLLRSAAVLGGAATLGGALSACSSSSGSGGGTTLTHWDFYDSQEPWVKNELALFGKAHPEIHVRRTKNAQAGYDNLFNLAERSGRTPDTFFLTKQTVPINQQVQKGWLLPLDKYATAEWVRTFPAYSFVEGLNVFDGKIYSAPFVGSGPPNQLFVNNKVFRDAGLTNADGSVQVPRTWDDMSRAADAIVRRSGGRTYGLGFGNGSTNLFAWWFDVLIRGAGSPGGSTGLDLRVGKYTYGTDRNYADLTNLIMEWKKKDYFYPNSLSVSDEIARAYFERGKFGMTVGGVWNEAEWTAHGFTDYSVTTLVGPDETHKAYFYRTPGSALMGINARTKHPDAAWQWFSWWHSKAAAVRWVQKYREDLSAHPEANASDAIRFKPFAEYVALQDLSLPGPQPWIRNPAASGVVVAPVQPDLGAFVAGVYSGQIKDISGALTSLGERSQSALDAGIKDGQKRGLKISAADWVFADWDPTKPYKWDIPEYPK</sequence>
<dbReference type="Proteomes" id="UP000199323">
    <property type="component" value="Unassembled WGS sequence"/>
</dbReference>
<dbReference type="InterPro" id="IPR006059">
    <property type="entry name" value="SBP"/>
</dbReference>
<gene>
    <name evidence="1" type="ORF">SAMN05216251_12781</name>
</gene>
<protein>
    <submittedName>
        <fullName evidence="1">ABC-type glycerol-3-phosphate transport system, substrate-binding protein</fullName>
    </submittedName>
</protein>
<dbReference type="OrthoDB" id="8478044at2"/>
<dbReference type="SUPFAM" id="SSF53850">
    <property type="entry name" value="Periplasmic binding protein-like II"/>
    <property type="match status" value="1"/>
</dbReference>
<dbReference type="RefSeq" id="WP_093717249.1">
    <property type="nucleotide sequence ID" value="NZ_FONG01000027.1"/>
</dbReference>
<accession>A0A1I2L9J4</accession>
<name>A0A1I2L9J4_9ACTN</name>
<dbReference type="Gene3D" id="3.40.190.10">
    <property type="entry name" value="Periplasmic binding protein-like II"/>
    <property type="match status" value="1"/>
</dbReference>
<dbReference type="PROSITE" id="PS51318">
    <property type="entry name" value="TAT"/>
    <property type="match status" value="1"/>
</dbReference>